<dbReference type="AlphaFoldDB" id="A0A2P5CQC7"/>
<evidence type="ECO:0000313" key="2">
    <source>
        <dbReference type="EMBL" id="PON63248.1"/>
    </source>
</evidence>
<dbReference type="Proteomes" id="UP000237105">
    <property type="component" value="Unassembled WGS sequence"/>
</dbReference>
<comment type="caution">
    <text evidence="2">The sequence shown here is derived from an EMBL/GenBank/DDBJ whole genome shotgun (WGS) entry which is preliminary data.</text>
</comment>
<keyword evidence="3" id="KW-1185">Reference proteome</keyword>
<feature type="non-terminal residue" evidence="2">
    <location>
        <position position="1"/>
    </location>
</feature>
<proteinExistence type="predicted"/>
<gene>
    <name evidence="2" type="ORF">PanWU01x14_133420</name>
</gene>
<feature type="region of interest" description="Disordered" evidence="1">
    <location>
        <begin position="21"/>
        <end position="53"/>
    </location>
</feature>
<dbReference type="EMBL" id="JXTB01000106">
    <property type="protein sequence ID" value="PON63248.1"/>
    <property type="molecule type" value="Genomic_DNA"/>
</dbReference>
<evidence type="ECO:0000313" key="3">
    <source>
        <dbReference type="Proteomes" id="UP000237105"/>
    </source>
</evidence>
<name>A0A2P5CQC7_PARAD</name>
<reference evidence="3" key="1">
    <citation type="submission" date="2016-06" db="EMBL/GenBank/DDBJ databases">
        <title>Parallel loss of symbiosis genes in relatives of nitrogen-fixing non-legume Parasponia.</title>
        <authorList>
            <person name="Van Velzen R."/>
            <person name="Holmer R."/>
            <person name="Bu F."/>
            <person name="Rutten L."/>
            <person name="Van Zeijl A."/>
            <person name="Liu W."/>
            <person name="Santuari L."/>
            <person name="Cao Q."/>
            <person name="Sharma T."/>
            <person name="Shen D."/>
            <person name="Roswanjaya Y."/>
            <person name="Wardhani T."/>
            <person name="Kalhor M.S."/>
            <person name="Jansen J."/>
            <person name="Van den Hoogen J."/>
            <person name="Gungor B."/>
            <person name="Hartog M."/>
            <person name="Hontelez J."/>
            <person name="Verver J."/>
            <person name="Yang W.-C."/>
            <person name="Schijlen E."/>
            <person name="Repin R."/>
            <person name="Schilthuizen M."/>
            <person name="Schranz E."/>
            <person name="Heidstra R."/>
            <person name="Miyata K."/>
            <person name="Fedorova E."/>
            <person name="Kohlen W."/>
            <person name="Bisseling T."/>
            <person name="Smit S."/>
            <person name="Geurts R."/>
        </authorList>
    </citation>
    <scope>NUCLEOTIDE SEQUENCE [LARGE SCALE GENOMIC DNA]</scope>
    <source>
        <strain evidence="3">cv. WU1-14</strain>
    </source>
</reference>
<evidence type="ECO:0000256" key="1">
    <source>
        <dbReference type="SAM" id="MobiDB-lite"/>
    </source>
</evidence>
<sequence>DSYCWILDHYCHIHAHLNSLRPEESENFETNPEGGTDADKAEGKQKSVKHPVTAAALPLRSSVRKRRFLQAVGTLLLPMTLLATNKTSSVGTTP</sequence>
<organism evidence="2 3">
    <name type="scientific">Parasponia andersonii</name>
    <name type="common">Sponia andersonii</name>
    <dbReference type="NCBI Taxonomy" id="3476"/>
    <lineage>
        <taxon>Eukaryota</taxon>
        <taxon>Viridiplantae</taxon>
        <taxon>Streptophyta</taxon>
        <taxon>Embryophyta</taxon>
        <taxon>Tracheophyta</taxon>
        <taxon>Spermatophyta</taxon>
        <taxon>Magnoliopsida</taxon>
        <taxon>eudicotyledons</taxon>
        <taxon>Gunneridae</taxon>
        <taxon>Pentapetalae</taxon>
        <taxon>rosids</taxon>
        <taxon>fabids</taxon>
        <taxon>Rosales</taxon>
        <taxon>Cannabaceae</taxon>
        <taxon>Parasponia</taxon>
    </lineage>
</organism>
<protein>
    <submittedName>
        <fullName evidence="2">Uncharacterized protein</fullName>
    </submittedName>
</protein>
<accession>A0A2P5CQC7</accession>